<dbReference type="EMBL" id="BK014990">
    <property type="protein sequence ID" value="DAD85899.1"/>
    <property type="molecule type" value="Genomic_DNA"/>
</dbReference>
<proteinExistence type="predicted"/>
<sequence>MTEQGINELAARRDEQWEEVIELCRRYGYLTQETGQSATIMKNASQIKNRGLEMYIFLQVQTCGAYPQPGECEGEEDVL</sequence>
<protein>
    <submittedName>
        <fullName evidence="1">Uncharacterized protein</fullName>
    </submittedName>
</protein>
<evidence type="ECO:0000313" key="1">
    <source>
        <dbReference type="EMBL" id="DAD85899.1"/>
    </source>
</evidence>
<accession>A0A8S5MVG3</accession>
<reference evidence="1" key="1">
    <citation type="journal article" date="2021" name="Proc. Natl. Acad. Sci. U.S.A.">
        <title>A Catalog of Tens of Thousands of Viruses from Human Metagenomes Reveals Hidden Associations with Chronic Diseases.</title>
        <authorList>
            <person name="Tisza M.J."/>
            <person name="Buck C.B."/>
        </authorList>
    </citation>
    <scope>NUCLEOTIDE SEQUENCE</scope>
    <source>
        <strain evidence="1">CtGdK3</strain>
    </source>
</reference>
<organism evidence="1">
    <name type="scientific">Siphoviridae sp. ctGdK3</name>
    <dbReference type="NCBI Taxonomy" id="2826222"/>
    <lineage>
        <taxon>Viruses</taxon>
        <taxon>Duplodnaviria</taxon>
        <taxon>Heunggongvirae</taxon>
        <taxon>Uroviricota</taxon>
        <taxon>Caudoviricetes</taxon>
    </lineage>
</organism>
<name>A0A8S5MVG3_9CAUD</name>